<keyword evidence="2" id="KW-1133">Transmembrane helix</keyword>
<keyword evidence="2" id="KW-0472">Membrane</keyword>
<feature type="compositionally biased region" description="Polar residues" evidence="1">
    <location>
        <begin position="33"/>
        <end position="49"/>
    </location>
</feature>
<sequence>APTVPHPPPASQGTPDPAPVSTPPVSVGAPSANVDNVTSTATTPRQNNPLAFDQASVDKSETRPLLQPSTTPFKNIPIYGQAEPAQSISIFAPQNGDHLWPVPMRPFASIGWQELLLPDGSRYFSNSTLHVVTDIDLRNSERLDTVMAFLEGRDTDILPPQGWELWLRDAGESTTTFIPAKAWVHHGSRMVLFERPSSDPGEVIHKDVDKNDMEYQYWSYMVSHPAHVLLPPASVSEAIDVLTWSYTGKLFMSPHLAQLFILFLILDRLLPSSHPTPPPFSQEECQQLITLLRSFNHLSAQTVSVVRTRAVSKVLLRIAAWRQGRPLGDAMHQDSRGNDPPTRVPFRRTAGDFIVSLLCLGLPYLFLDRSHHQRFDAEGGVRSIAGPMLVVGGFACLIAAIILSASVTFITLPGMDDVSRIAGFIAIFLSASSLVSAVIALFRYKSDIEHPVAYPRGEGLILLSRRSVLLSLPLVFLLYAIAAFITGVALYAFRGLTTTVSGRQLGDLTQWAVIGTFGGVACILLTSQLLIH</sequence>
<feature type="transmembrane region" description="Helical" evidence="2">
    <location>
        <begin position="421"/>
        <end position="442"/>
    </location>
</feature>
<organism evidence="3 4">
    <name type="scientific">Lactarius akahatsu</name>
    <dbReference type="NCBI Taxonomy" id="416441"/>
    <lineage>
        <taxon>Eukaryota</taxon>
        <taxon>Fungi</taxon>
        <taxon>Dikarya</taxon>
        <taxon>Basidiomycota</taxon>
        <taxon>Agaricomycotina</taxon>
        <taxon>Agaricomycetes</taxon>
        <taxon>Russulales</taxon>
        <taxon>Russulaceae</taxon>
        <taxon>Lactarius</taxon>
    </lineage>
</organism>
<evidence type="ECO:0000313" key="3">
    <source>
        <dbReference type="EMBL" id="KAH8999141.1"/>
    </source>
</evidence>
<evidence type="ECO:0000256" key="2">
    <source>
        <dbReference type="SAM" id="Phobius"/>
    </source>
</evidence>
<protein>
    <submittedName>
        <fullName evidence="3">Uncharacterized protein</fullName>
    </submittedName>
</protein>
<gene>
    <name evidence="3" type="ORF">EDB92DRAFT_1791036</name>
</gene>
<keyword evidence="2" id="KW-0812">Transmembrane</keyword>
<feature type="compositionally biased region" description="Pro residues" evidence="1">
    <location>
        <begin position="1"/>
        <end position="22"/>
    </location>
</feature>
<keyword evidence="4" id="KW-1185">Reference proteome</keyword>
<accession>A0AAD4LTW4</accession>
<comment type="caution">
    <text evidence="3">The sequence shown here is derived from an EMBL/GenBank/DDBJ whole genome shotgun (WGS) entry which is preliminary data.</text>
</comment>
<reference evidence="3" key="1">
    <citation type="submission" date="2022-01" db="EMBL/GenBank/DDBJ databases">
        <title>Comparative genomics reveals a dynamic genome evolution in the ectomycorrhizal milk-cap (Lactarius) mushrooms.</title>
        <authorList>
            <consortium name="DOE Joint Genome Institute"/>
            <person name="Lebreton A."/>
            <person name="Tang N."/>
            <person name="Kuo A."/>
            <person name="LaButti K."/>
            <person name="Drula E."/>
            <person name="Barry K."/>
            <person name="Clum A."/>
            <person name="Lipzen A."/>
            <person name="Mousain D."/>
            <person name="Ng V."/>
            <person name="Wang R."/>
            <person name="Wang X."/>
            <person name="Dai Y."/>
            <person name="Henrissat B."/>
            <person name="Grigoriev I.V."/>
            <person name="Guerin-Laguette A."/>
            <person name="Yu F."/>
            <person name="Martin F.M."/>
        </authorList>
    </citation>
    <scope>NUCLEOTIDE SEQUENCE</scope>
    <source>
        <strain evidence="3">QP</strain>
    </source>
</reference>
<dbReference type="EMBL" id="JAKELL010000004">
    <property type="protein sequence ID" value="KAH8999141.1"/>
    <property type="molecule type" value="Genomic_DNA"/>
</dbReference>
<dbReference type="Proteomes" id="UP001201163">
    <property type="component" value="Unassembled WGS sequence"/>
</dbReference>
<proteinExistence type="predicted"/>
<dbReference type="AlphaFoldDB" id="A0AAD4LTW4"/>
<feature type="region of interest" description="Disordered" evidence="1">
    <location>
        <begin position="1"/>
        <end position="77"/>
    </location>
</feature>
<evidence type="ECO:0000256" key="1">
    <source>
        <dbReference type="SAM" id="MobiDB-lite"/>
    </source>
</evidence>
<feature type="transmembrane region" description="Helical" evidence="2">
    <location>
        <begin position="350"/>
        <end position="367"/>
    </location>
</feature>
<feature type="non-terminal residue" evidence="3">
    <location>
        <position position="532"/>
    </location>
</feature>
<feature type="transmembrane region" description="Helical" evidence="2">
    <location>
        <begin position="468"/>
        <end position="491"/>
    </location>
</feature>
<feature type="transmembrane region" description="Helical" evidence="2">
    <location>
        <begin position="511"/>
        <end position="531"/>
    </location>
</feature>
<name>A0AAD4LTW4_9AGAM</name>
<feature type="transmembrane region" description="Helical" evidence="2">
    <location>
        <begin position="388"/>
        <end position="409"/>
    </location>
</feature>
<evidence type="ECO:0000313" key="4">
    <source>
        <dbReference type="Proteomes" id="UP001201163"/>
    </source>
</evidence>